<name>A0A8S1IZS4_9CHLO</name>
<keyword evidence="1" id="KW-0812">Transmembrane</keyword>
<organism evidence="2 3">
    <name type="scientific">Ostreobium quekettii</name>
    <dbReference type="NCBI Taxonomy" id="121088"/>
    <lineage>
        <taxon>Eukaryota</taxon>
        <taxon>Viridiplantae</taxon>
        <taxon>Chlorophyta</taxon>
        <taxon>core chlorophytes</taxon>
        <taxon>Ulvophyceae</taxon>
        <taxon>TCBD clade</taxon>
        <taxon>Bryopsidales</taxon>
        <taxon>Ostreobineae</taxon>
        <taxon>Ostreobiaceae</taxon>
        <taxon>Ostreobium</taxon>
    </lineage>
</organism>
<sequence>MGVVNTKNSDINESQRLTFKSALGGLSQLGPSQRGAPHAINTGRSVSVTAKKKSGTISLPSFSKKATTINVSFSEEDFRDKVPVAESPAPRILSKIEKLKLLTKLEEARVLSTLESSGLTLSKIESLGLLSIAERLGVLSATSSRATPYLVYLAALGLLAAGPAVVYLTPDESTAQVIGQFAIAAVCAVGGAAAFGGASLLASLQQK</sequence>
<proteinExistence type="predicted"/>
<keyword evidence="3" id="KW-1185">Reference proteome</keyword>
<evidence type="ECO:0000313" key="3">
    <source>
        <dbReference type="Proteomes" id="UP000708148"/>
    </source>
</evidence>
<dbReference type="Pfam" id="PF06549">
    <property type="entry name" value="DUF1118"/>
    <property type="match status" value="1"/>
</dbReference>
<accession>A0A8S1IZS4</accession>
<keyword evidence="1" id="KW-0472">Membrane</keyword>
<dbReference type="Proteomes" id="UP000708148">
    <property type="component" value="Unassembled WGS sequence"/>
</dbReference>
<gene>
    <name evidence="2" type="ORF">OSTQU699_LOCUS4649</name>
</gene>
<protein>
    <submittedName>
        <fullName evidence="2">Uncharacterized protein</fullName>
    </submittedName>
</protein>
<reference evidence="2" key="1">
    <citation type="submission" date="2020-12" db="EMBL/GenBank/DDBJ databases">
        <authorList>
            <person name="Iha C."/>
        </authorList>
    </citation>
    <scope>NUCLEOTIDE SEQUENCE</scope>
</reference>
<feature type="transmembrane region" description="Helical" evidence="1">
    <location>
        <begin position="149"/>
        <end position="169"/>
    </location>
</feature>
<keyword evidence="1" id="KW-1133">Transmembrane helix</keyword>
<dbReference type="EMBL" id="CAJHUC010000987">
    <property type="protein sequence ID" value="CAD7699290.1"/>
    <property type="molecule type" value="Genomic_DNA"/>
</dbReference>
<dbReference type="AlphaFoldDB" id="A0A8S1IZS4"/>
<dbReference type="OrthoDB" id="201162at2759"/>
<feature type="transmembrane region" description="Helical" evidence="1">
    <location>
        <begin position="181"/>
        <end position="204"/>
    </location>
</feature>
<evidence type="ECO:0000256" key="1">
    <source>
        <dbReference type="SAM" id="Phobius"/>
    </source>
</evidence>
<evidence type="ECO:0000313" key="2">
    <source>
        <dbReference type="EMBL" id="CAD7699290.1"/>
    </source>
</evidence>
<comment type="caution">
    <text evidence="2">The sequence shown here is derived from an EMBL/GenBank/DDBJ whole genome shotgun (WGS) entry which is preliminary data.</text>
</comment>
<dbReference type="InterPro" id="IPR009500">
    <property type="entry name" value="DUF1118"/>
</dbReference>